<evidence type="ECO:0000313" key="1">
    <source>
        <dbReference type="EMBL" id="KAG0449439.1"/>
    </source>
</evidence>
<evidence type="ECO:0000313" key="2">
    <source>
        <dbReference type="Proteomes" id="UP000639772"/>
    </source>
</evidence>
<reference evidence="1 2" key="1">
    <citation type="journal article" date="2020" name="Nat. Food">
        <title>A phased Vanilla planifolia genome enables genetic improvement of flavour and production.</title>
        <authorList>
            <person name="Hasing T."/>
            <person name="Tang H."/>
            <person name="Brym M."/>
            <person name="Khazi F."/>
            <person name="Huang T."/>
            <person name="Chambers A.H."/>
        </authorList>
    </citation>
    <scope>NUCLEOTIDE SEQUENCE [LARGE SCALE GENOMIC DNA]</scope>
    <source>
        <tissue evidence="1">Leaf</tissue>
    </source>
</reference>
<comment type="caution">
    <text evidence="1">The sequence shown here is derived from an EMBL/GenBank/DDBJ whole genome shotgun (WGS) entry which is preliminary data.</text>
</comment>
<dbReference type="EMBL" id="JADCNM010000185">
    <property type="protein sequence ID" value="KAG0449439.1"/>
    <property type="molecule type" value="Genomic_DNA"/>
</dbReference>
<protein>
    <submittedName>
        <fullName evidence="1">Uncharacterized protein</fullName>
    </submittedName>
</protein>
<dbReference type="Proteomes" id="UP000639772">
    <property type="component" value="Unassembled WGS sequence"/>
</dbReference>
<proteinExistence type="predicted"/>
<gene>
    <name evidence="1" type="ORF">HPP92_027302</name>
</gene>
<accession>A0A835U4N2</accession>
<organism evidence="1 2">
    <name type="scientific">Vanilla planifolia</name>
    <name type="common">Vanilla</name>
    <dbReference type="NCBI Taxonomy" id="51239"/>
    <lineage>
        <taxon>Eukaryota</taxon>
        <taxon>Viridiplantae</taxon>
        <taxon>Streptophyta</taxon>
        <taxon>Embryophyta</taxon>
        <taxon>Tracheophyta</taxon>
        <taxon>Spermatophyta</taxon>
        <taxon>Magnoliopsida</taxon>
        <taxon>Liliopsida</taxon>
        <taxon>Asparagales</taxon>
        <taxon>Orchidaceae</taxon>
        <taxon>Vanilloideae</taxon>
        <taxon>Vanilleae</taxon>
        <taxon>Vanilla</taxon>
    </lineage>
</organism>
<name>A0A835U4N2_VANPL</name>
<dbReference type="AlphaFoldDB" id="A0A835U4N2"/>
<sequence length="85" mass="9688">MEITGLPLLMAREAPRHINGGMLVKRRQGSTVILHWQQLYRLAKKSRWNDELGRGNNELKEARIGTLGKVVKCELKKVGKIKDIP</sequence>